<accession>A0A3M7RNH5</accession>
<sequence>MFIRVDQFGQNVSIKRVLYIETFFFFNLVILAINNRSKCSIIVSRSITVQNWIIAQTGFIIKMVQMVCGQQLSNNSEVTVDAALLVTDKQIKKY</sequence>
<protein>
    <submittedName>
        <fullName evidence="1">Uncharacterized protein</fullName>
    </submittedName>
</protein>
<dbReference type="AlphaFoldDB" id="A0A3M7RNH5"/>
<comment type="caution">
    <text evidence="1">The sequence shown here is derived from an EMBL/GenBank/DDBJ whole genome shotgun (WGS) entry which is preliminary data.</text>
</comment>
<proteinExistence type="predicted"/>
<name>A0A3M7RNH5_BRAPC</name>
<evidence type="ECO:0000313" key="2">
    <source>
        <dbReference type="Proteomes" id="UP000276133"/>
    </source>
</evidence>
<reference evidence="1 2" key="1">
    <citation type="journal article" date="2018" name="Sci. Rep.">
        <title>Genomic signatures of local adaptation to the degree of environmental predictability in rotifers.</title>
        <authorList>
            <person name="Franch-Gras L."/>
            <person name="Hahn C."/>
            <person name="Garcia-Roger E.M."/>
            <person name="Carmona M.J."/>
            <person name="Serra M."/>
            <person name="Gomez A."/>
        </authorList>
    </citation>
    <scope>NUCLEOTIDE SEQUENCE [LARGE SCALE GENOMIC DNA]</scope>
    <source>
        <strain evidence="1">HYR1</strain>
    </source>
</reference>
<keyword evidence="2" id="KW-1185">Reference proteome</keyword>
<gene>
    <name evidence="1" type="ORF">BpHYR1_036854</name>
</gene>
<dbReference type="Proteomes" id="UP000276133">
    <property type="component" value="Unassembled WGS sequence"/>
</dbReference>
<organism evidence="1 2">
    <name type="scientific">Brachionus plicatilis</name>
    <name type="common">Marine rotifer</name>
    <name type="synonym">Brachionus muelleri</name>
    <dbReference type="NCBI Taxonomy" id="10195"/>
    <lineage>
        <taxon>Eukaryota</taxon>
        <taxon>Metazoa</taxon>
        <taxon>Spiralia</taxon>
        <taxon>Gnathifera</taxon>
        <taxon>Rotifera</taxon>
        <taxon>Eurotatoria</taxon>
        <taxon>Monogononta</taxon>
        <taxon>Pseudotrocha</taxon>
        <taxon>Ploima</taxon>
        <taxon>Brachionidae</taxon>
        <taxon>Brachionus</taxon>
    </lineage>
</organism>
<evidence type="ECO:0000313" key="1">
    <source>
        <dbReference type="EMBL" id="RNA25039.1"/>
    </source>
</evidence>
<dbReference type="EMBL" id="REGN01002991">
    <property type="protein sequence ID" value="RNA25039.1"/>
    <property type="molecule type" value="Genomic_DNA"/>
</dbReference>